<name>A0AC60NTG0_IXOPE</name>
<evidence type="ECO:0000313" key="1">
    <source>
        <dbReference type="EMBL" id="KAG0410369.1"/>
    </source>
</evidence>
<sequence length="147" mass="15759">MERLASGLPPWVDWKTATRCAPYTASFAFVFTVGGLGLSFSELPYRRAVLQAVSASMLVVGVLCFLITAVLCVAWRLHFRGRPSVLVIRVPTISADLLAANEAPPPPYDVVVPPPPSYEDVVKVMSPEKGAVDTPSLTSGAEGAQRF</sequence>
<evidence type="ECO:0000313" key="2">
    <source>
        <dbReference type="Proteomes" id="UP000805193"/>
    </source>
</evidence>
<comment type="caution">
    <text evidence="1">The sequence shown here is derived from an EMBL/GenBank/DDBJ whole genome shotgun (WGS) entry which is preliminary data.</text>
</comment>
<dbReference type="EMBL" id="JABSTQ010011529">
    <property type="protein sequence ID" value="KAG0410369.1"/>
    <property type="molecule type" value="Genomic_DNA"/>
</dbReference>
<reference evidence="1 2" key="1">
    <citation type="journal article" date="2020" name="Cell">
        <title>Large-Scale Comparative Analyses of Tick Genomes Elucidate Their Genetic Diversity and Vector Capacities.</title>
        <authorList>
            <consortium name="Tick Genome and Microbiome Consortium (TIGMIC)"/>
            <person name="Jia N."/>
            <person name="Wang J."/>
            <person name="Shi W."/>
            <person name="Du L."/>
            <person name="Sun Y."/>
            <person name="Zhan W."/>
            <person name="Jiang J.F."/>
            <person name="Wang Q."/>
            <person name="Zhang B."/>
            <person name="Ji P."/>
            <person name="Bell-Sakyi L."/>
            <person name="Cui X.M."/>
            <person name="Yuan T.T."/>
            <person name="Jiang B.G."/>
            <person name="Yang W.F."/>
            <person name="Lam T.T."/>
            <person name="Chang Q.C."/>
            <person name="Ding S.J."/>
            <person name="Wang X.J."/>
            <person name="Zhu J.G."/>
            <person name="Ruan X.D."/>
            <person name="Zhao L."/>
            <person name="Wei J.T."/>
            <person name="Ye R.Z."/>
            <person name="Que T.C."/>
            <person name="Du C.H."/>
            <person name="Zhou Y.H."/>
            <person name="Cheng J.X."/>
            <person name="Dai P.F."/>
            <person name="Guo W.B."/>
            <person name="Han X.H."/>
            <person name="Huang E.J."/>
            <person name="Li L.F."/>
            <person name="Wei W."/>
            <person name="Gao Y.C."/>
            <person name="Liu J.Z."/>
            <person name="Shao H.Z."/>
            <person name="Wang X."/>
            <person name="Wang C.C."/>
            <person name="Yang T.C."/>
            <person name="Huo Q.B."/>
            <person name="Li W."/>
            <person name="Chen H.Y."/>
            <person name="Chen S.E."/>
            <person name="Zhou L.G."/>
            <person name="Ni X.B."/>
            <person name="Tian J.H."/>
            <person name="Sheng Y."/>
            <person name="Liu T."/>
            <person name="Pan Y.S."/>
            <person name="Xia L.Y."/>
            <person name="Li J."/>
            <person name="Zhao F."/>
            <person name="Cao W.C."/>
        </authorList>
    </citation>
    <scope>NUCLEOTIDE SEQUENCE [LARGE SCALE GENOMIC DNA]</scope>
    <source>
        <strain evidence="1">Iper-2018</strain>
    </source>
</reference>
<organism evidence="1 2">
    <name type="scientific">Ixodes persulcatus</name>
    <name type="common">Taiga tick</name>
    <dbReference type="NCBI Taxonomy" id="34615"/>
    <lineage>
        <taxon>Eukaryota</taxon>
        <taxon>Metazoa</taxon>
        <taxon>Ecdysozoa</taxon>
        <taxon>Arthropoda</taxon>
        <taxon>Chelicerata</taxon>
        <taxon>Arachnida</taxon>
        <taxon>Acari</taxon>
        <taxon>Parasitiformes</taxon>
        <taxon>Ixodida</taxon>
        <taxon>Ixodoidea</taxon>
        <taxon>Ixodidae</taxon>
        <taxon>Ixodinae</taxon>
        <taxon>Ixodes</taxon>
    </lineage>
</organism>
<protein>
    <submittedName>
        <fullName evidence="1">Uncharacterized protein</fullName>
    </submittedName>
</protein>
<proteinExistence type="predicted"/>
<gene>
    <name evidence="1" type="ORF">HPB47_012514</name>
</gene>
<dbReference type="Proteomes" id="UP000805193">
    <property type="component" value="Unassembled WGS sequence"/>
</dbReference>
<keyword evidence="2" id="KW-1185">Reference proteome</keyword>
<accession>A0AC60NTG0</accession>